<keyword evidence="1" id="KW-0479">Metal-binding</keyword>
<dbReference type="InterPro" id="IPR051332">
    <property type="entry name" value="Fosfomycin_Res_Enzymes"/>
</dbReference>
<dbReference type="Pfam" id="PF00903">
    <property type="entry name" value="Glyoxalase"/>
    <property type="match status" value="1"/>
</dbReference>
<dbReference type="InterPro" id="IPR029068">
    <property type="entry name" value="Glyas_Bleomycin-R_OHBP_Dase"/>
</dbReference>
<proteinExistence type="predicted"/>
<dbReference type="SUPFAM" id="SSF54593">
    <property type="entry name" value="Glyoxalase/Bleomycin resistance protein/Dihydroxybiphenyl dioxygenase"/>
    <property type="match status" value="1"/>
</dbReference>
<name>A0ABP7DBW8_9ACTN</name>
<dbReference type="PANTHER" id="PTHR36113">
    <property type="entry name" value="LYASE, PUTATIVE-RELATED-RELATED"/>
    <property type="match status" value="1"/>
</dbReference>
<dbReference type="EMBL" id="BAAAYX010000005">
    <property type="protein sequence ID" value="GAA3703586.1"/>
    <property type="molecule type" value="Genomic_DNA"/>
</dbReference>
<accession>A0ABP7DBW8</accession>
<comment type="caution">
    <text evidence="3">The sequence shown here is derived from an EMBL/GenBank/DDBJ whole genome shotgun (WGS) entry which is preliminary data.</text>
</comment>
<dbReference type="RefSeq" id="WP_344812298.1">
    <property type="nucleotide sequence ID" value="NZ_BAAAYX010000005.1"/>
</dbReference>
<sequence length="162" mass="17546">MVAFTGVSHVAFTVTDLDVSQRFYTEVLGFVAVLDMGYGRICMHPATGFSIGLIRPEGAEGRPFTELATGLDHLGFTAASRAELEDWQRHLDEHGVSYTPIRDMELGYHLNFRDPDGIALELDAPNELGRQARLAMAAGPTPAEVAAFVAANLGPELVPQHP</sequence>
<feature type="domain" description="VOC" evidence="2">
    <location>
        <begin position="6"/>
        <end position="125"/>
    </location>
</feature>
<protein>
    <submittedName>
        <fullName evidence="3">VOC family protein</fullName>
    </submittedName>
</protein>
<dbReference type="Proteomes" id="UP001500051">
    <property type="component" value="Unassembled WGS sequence"/>
</dbReference>
<dbReference type="InterPro" id="IPR004360">
    <property type="entry name" value="Glyas_Fos-R_dOase_dom"/>
</dbReference>
<dbReference type="PROSITE" id="PS51819">
    <property type="entry name" value="VOC"/>
    <property type="match status" value="1"/>
</dbReference>
<dbReference type="CDD" id="cd06587">
    <property type="entry name" value="VOC"/>
    <property type="match status" value="1"/>
</dbReference>
<dbReference type="PANTHER" id="PTHR36113:SF6">
    <property type="entry name" value="FOSFOMYCIN RESISTANCE PROTEIN FOSX"/>
    <property type="match status" value="1"/>
</dbReference>
<dbReference type="PROSITE" id="PS00934">
    <property type="entry name" value="GLYOXALASE_I_1"/>
    <property type="match status" value="1"/>
</dbReference>
<dbReference type="Gene3D" id="3.10.180.10">
    <property type="entry name" value="2,3-Dihydroxybiphenyl 1,2-Dioxygenase, domain 1"/>
    <property type="match status" value="1"/>
</dbReference>
<reference evidence="4" key="1">
    <citation type="journal article" date="2019" name="Int. J. Syst. Evol. Microbiol.">
        <title>The Global Catalogue of Microorganisms (GCM) 10K type strain sequencing project: providing services to taxonomists for standard genome sequencing and annotation.</title>
        <authorList>
            <consortium name="The Broad Institute Genomics Platform"/>
            <consortium name="The Broad Institute Genome Sequencing Center for Infectious Disease"/>
            <person name="Wu L."/>
            <person name="Ma J."/>
        </authorList>
    </citation>
    <scope>NUCLEOTIDE SEQUENCE [LARGE SCALE GENOMIC DNA]</scope>
    <source>
        <strain evidence="4">JCM 16548</strain>
    </source>
</reference>
<evidence type="ECO:0000313" key="4">
    <source>
        <dbReference type="Proteomes" id="UP001500051"/>
    </source>
</evidence>
<organism evidence="3 4">
    <name type="scientific">Microlunatus aurantiacus</name>
    <dbReference type="NCBI Taxonomy" id="446786"/>
    <lineage>
        <taxon>Bacteria</taxon>
        <taxon>Bacillati</taxon>
        <taxon>Actinomycetota</taxon>
        <taxon>Actinomycetes</taxon>
        <taxon>Propionibacteriales</taxon>
        <taxon>Propionibacteriaceae</taxon>
        <taxon>Microlunatus</taxon>
    </lineage>
</organism>
<evidence type="ECO:0000256" key="1">
    <source>
        <dbReference type="ARBA" id="ARBA00022723"/>
    </source>
</evidence>
<evidence type="ECO:0000313" key="3">
    <source>
        <dbReference type="EMBL" id="GAA3703586.1"/>
    </source>
</evidence>
<dbReference type="InterPro" id="IPR037523">
    <property type="entry name" value="VOC_core"/>
</dbReference>
<keyword evidence="4" id="KW-1185">Reference proteome</keyword>
<dbReference type="InterPro" id="IPR018146">
    <property type="entry name" value="Glyoxalase_1_CS"/>
</dbReference>
<gene>
    <name evidence="3" type="ORF">GCM10022204_21020</name>
</gene>
<evidence type="ECO:0000259" key="2">
    <source>
        <dbReference type="PROSITE" id="PS51819"/>
    </source>
</evidence>